<evidence type="ECO:0000256" key="2">
    <source>
        <dbReference type="ARBA" id="ARBA00022485"/>
    </source>
</evidence>
<keyword evidence="11" id="KW-1133">Transmembrane helix</keyword>
<dbReference type="InterPro" id="IPR017896">
    <property type="entry name" value="4Fe4S_Fe-S-bd"/>
</dbReference>
<dbReference type="GO" id="GO:0022900">
    <property type="term" value="P:electron transport chain"/>
    <property type="evidence" value="ECO:0007669"/>
    <property type="project" value="UniProtKB-UniRule"/>
</dbReference>
<feature type="binding site" evidence="10">
    <location>
        <position position="178"/>
    </location>
    <ligand>
        <name>[4Fe-4S] cluster</name>
        <dbReference type="ChEBI" id="CHEBI:49883"/>
        <label>3</label>
    </ligand>
</feature>
<dbReference type="PANTHER" id="PTHR43560:SF1">
    <property type="entry name" value="ION-TRANSLOCATING OXIDOREDUCTASE COMPLEX SUBUNIT B"/>
    <property type="match status" value="1"/>
</dbReference>
<dbReference type="PROSITE" id="PS00198">
    <property type="entry name" value="4FE4S_FER_1"/>
    <property type="match status" value="2"/>
</dbReference>
<comment type="cofactor">
    <cofactor evidence="10">
        <name>[4Fe-4S] cluster</name>
        <dbReference type="ChEBI" id="CHEBI:49883"/>
    </cofactor>
    <text evidence="10">Binds 3 [4Fe-4S] clusters.</text>
</comment>
<dbReference type="PANTHER" id="PTHR43560">
    <property type="entry name" value="ION-TRANSLOCATING OXIDOREDUCTASE COMPLEX SUBUNIT B"/>
    <property type="match status" value="1"/>
</dbReference>
<dbReference type="Gene3D" id="1.10.15.40">
    <property type="entry name" value="Electron transport complex subunit B, putative Fe-S cluster"/>
    <property type="match status" value="1"/>
</dbReference>
<evidence type="ECO:0000256" key="5">
    <source>
        <dbReference type="ARBA" id="ARBA00022967"/>
    </source>
</evidence>
<keyword evidence="1 10" id="KW-0813">Transport</keyword>
<feature type="binding site" evidence="10">
    <location>
        <position position="139"/>
    </location>
    <ligand>
        <name>[4Fe-4S] cluster</name>
        <dbReference type="ChEBI" id="CHEBI:49883"/>
        <label>2</label>
    </ligand>
</feature>
<reference evidence="14" key="1">
    <citation type="submission" date="2020-08" db="EMBL/GenBank/DDBJ databases">
        <title>Genome public.</title>
        <authorList>
            <person name="Liu C."/>
            <person name="Sun Q."/>
        </authorList>
    </citation>
    <scope>NUCLEOTIDE SEQUENCE</scope>
    <source>
        <strain evidence="14">NSJ-32</strain>
    </source>
</reference>
<feature type="domain" description="4Fe-4S" evidence="13">
    <location>
        <begin position="33"/>
        <end position="92"/>
    </location>
</feature>
<comment type="subunit">
    <text evidence="10">The complex is composed of six subunits: RnfA, RnfB, RnfC, RnfD, RnfE and RnfG.</text>
</comment>
<keyword evidence="8 10" id="KW-0411">Iron-sulfur</keyword>
<dbReference type="PROSITE" id="PS51379">
    <property type="entry name" value="4FE4S_FER_2"/>
    <property type="match status" value="3"/>
</dbReference>
<dbReference type="Pfam" id="PF00037">
    <property type="entry name" value="Fer4"/>
    <property type="match status" value="1"/>
</dbReference>
<comment type="caution">
    <text evidence="14">The sequence shown here is derived from an EMBL/GenBank/DDBJ whole genome shotgun (WGS) entry which is preliminary data.</text>
</comment>
<evidence type="ECO:0000313" key="15">
    <source>
        <dbReference type="Proteomes" id="UP000657006"/>
    </source>
</evidence>
<evidence type="ECO:0000259" key="12">
    <source>
        <dbReference type="PROSITE" id="PS51379"/>
    </source>
</evidence>
<keyword evidence="15" id="KW-1185">Reference proteome</keyword>
<feature type="binding site" evidence="10">
    <location>
        <position position="75"/>
    </location>
    <ligand>
        <name>[4Fe-4S] cluster</name>
        <dbReference type="ChEBI" id="CHEBI:49883"/>
        <label>1</label>
    </ligand>
</feature>
<dbReference type="NCBIfam" id="NF005503">
    <property type="entry name" value="PRK07118.1-2"/>
    <property type="match status" value="1"/>
</dbReference>
<comment type="subcellular location">
    <subcellularLocation>
        <location evidence="10">Cell membrane</location>
    </subcellularLocation>
</comment>
<comment type="caution">
    <text evidence="10">Lacks conserved residue(s) required for the propagation of feature annotation.</text>
</comment>
<comment type="similarity">
    <text evidence="10">Belongs to the 4Fe4S bacterial-type ferredoxin family. RnfB subfamily.</text>
</comment>
<dbReference type="EC" id="7.-.-.-" evidence="10"/>
<keyword evidence="3 10" id="KW-0479">Metal-binding</keyword>
<evidence type="ECO:0000256" key="3">
    <source>
        <dbReference type="ARBA" id="ARBA00022723"/>
    </source>
</evidence>
<dbReference type="InterPro" id="IPR050395">
    <property type="entry name" value="4Fe4S_Ferredoxin_RnfB"/>
</dbReference>
<feature type="domain" description="4Fe-4S ferredoxin-type" evidence="12">
    <location>
        <begin position="163"/>
        <end position="192"/>
    </location>
</feature>
<feature type="domain" description="4Fe-4S ferredoxin-type" evidence="12">
    <location>
        <begin position="237"/>
        <end position="264"/>
    </location>
</feature>
<keyword evidence="11" id="KW-0812">Transmembrane</keyword>
<evidence type="ECO:0000256" key="7">
    <source>
        <dbReference type="ARBA" id="ARBA00023004"/>
    </source>
</evidence>
<feature type="binding site" evidence="10">
    <location>
        <position position="143"/>
    </location>
    <ligand>
        <name>[4Fe-4S] cluster</name>
        <dbReference type="ChEBI" id="CHEBI:49883"/>
        <label>2</label>
    </ligand>
</feature>
<keyword evidence="2 10" id="KW-0004">4Fe-4S</keyword>
<dbReference type="RefSeq" id="WP_177713677.1">
    <property type="nucleotide sequence ID" value="NZ_JACRSQ010000007.1"/>
</dbReference>
<keyword evidence="6 10" id="KW-0249">Electron transport</keyword>
<keyword evidence="10" id="KW-1003">Cell membrane</keyword>
<name>A0A926DSJ8_9FIRM</name>
<dbReference type="InterPro" id="IPR010207">
    <property type="entry name" value="Elect_transpt_cplx_RnfB/RsxB"/>
</dbReference>
<dbReference type="Pfam" id="PF12838">
    <property type="entry name" value="Fer4_7"/>
    <property type="match status" value="1"/>
</dbReference>
<accession>A0A926DSJ8</accession>
<feature type="region of interest" description="Hydrophobic" evidence="10">
    <location>
        <begin position="1"/>
        <end position="27"/>
    </location>
</feature>
<feature type="binding site" evidence="10">
    <location>
        <position position="50"/>
    </location>
    <ligand>
        <name>[4Fe-4S] cluster</name>
        <dbReference type="ChEBI" id="CHEBI:49883"/>
        <label>1</label>
    </ligand>
</feature>
<dbReference type="AlphaFoldDB" id="A0A926DSJ8"/>
<dbReference type="HAMAP" id="MF_00463">
    <property type="entry name" value="RsxB_RnfB"/>
    <property type="match status" value="1"/>
</dbReference>
<evidence type="ECO:0000313" key="14">
    <source>
        <dbReference type="EMBL" id="MBC8543223.1"/>
    </source>
</evidence>
<dbReference type="GO" id="GO:0005886">
    <property type="term" value="C:plasma membrane"/>
    <property type="evidence" value="ECO:0007669"/>
    <property type="project" value="UniProtKB-SubCell"/>
</dbReference>
<keyword evidence="5 10" id="KW-1278">Translocase</keyword>
<organism evidence="14 15">
    <name type="scientific">Bianquea renquensis</name>
    <dbReference type="NCBI Taxonomy" id="2763661"/>
    <lineage>
        <taxon>Bacteria</taxon>
        <taxon>Bacillati</taxon>
        <taxon>Bacillota</taxon>
        <taxon>Clostridia</taxon>
        <taxon>Eubacteriales</taxon>
        <taxon>Bianqueaceae</taxon>
        <taxon>Bianquea</taxon>
    </lineage>
</organism>
<feature type="transmembrane region" description="Helical" evidence="11">
    <location>
        <begin position="6"/>
        <end position="27"/>
    </location>
</feature>
<feature type="binding site" evidence="10">
    <location>
        <position position="182"/>
    </location>
    <ligand>
        <name>[4Fe-4S] cluster</name>
        <dbReference type="ChEBI" id="CHEBI:49883"/>
        <label>2</label>
    </ligand>
</feature>
<evidence type="ECO:0000256" key="10">
    <source>
        <dbReference type="HAMAP-Rule" id="MF_00463"/>
    </source>
</evidence>
<evidence type="ECO:0000256" key="8">
    <source>
        <dbReference type="ARBA" id="ARBA00023014"/>
    </source>
</evidence>
<dbReference type="Gene3D" id="3.30.70.20">
    <property type="match status" value="2"/>
</dbReference>
<dbReference type="InterPro" id="IPR017900">
    <property type="entry name" value="4Fe4S_Fe_S_CS"/>
</dbReference>
<dbReference type="CDD" id="cd10549">
    <property type="entry name" value="MtMvhB_like"/>
    <property type="match status" value="1"/>
</dbReference>
<dbReference type="NCBIfam" id="TIGR01944">
    <property type="entry name" value="rnfB"/>
    <property type="match status" value="1"/>
</dbReference>
<dbReference type="Proteomes" id="UP000657006">
    <property type="component" value="Unassembled WGS sequence"/>
</dbReference>
<keyword evidence="9 10" id="KW-0472">Membrane</keyword>
<evidence type="ECO:0000256" key="6">
    <source>
        <dbReference type="ARBA" id="ARBA00022982"/>
    </source>
</evidence>
<gene>
    <name evidence="10" type="primary">rnfB</name>
    <name evidence="14" type="ORF">H8730_06670</name>
</gene>
<dbReference type="PROSITE" id="PS51656">
    <property type="entry name" value="4FE4S"/>
    <property type="match status" value="1"/>
</dbReference>
<feature type="binding site" evidence="10">
    <location>
        <position position="58"/>
    </location>
    <ligand>
        <name>[4Fe-4S] cluster</name>
        <dbReference type="ChEBI" id="CHEBI:49883"/>
        <label>1</label>
    </ligand>
</feature>
<feature type="binding site" evidence="10">
    <location>
        <position position="172"/>
    </location>
    <ligand>
        <name>[4Fe-4S] cluster</name>
        <dbReference type="ChEBI" id="CHEBI:49883"/>
        <label>3</label>
    </ligand>
</feature>
<comment type="function">
    <text evidence="10">Part of a membrane-bound complex that couples electron transfer with translocation of ions across the membrane.</text>
</comment>
<dbReference type="GO" id="GO:0009055">
    <property type="term" value="F:electron transfer activity"/>
    <property type="evidence" value="ECO:0007669"/>
    <property type="project" value="InterPro"/>
</dbReference>
<dbReference type="SUPFAM" id="SSF54862">
    <property type="entry name" value="4Fe-4S ferredoxins"/>
    <property type="match status" value="1"/>
</dbReference>
<evidence type="ECO:0000256" key="1">
    <source>
        <dbReference type="ARBA" id="ARBA00022448"/>
    </source>
</evidence>
<feature type="binding site" evidence="10">
    <location>
        <position position="149"/>
    </location>
    <ligand>
        <name>[4Fe-4S] cluster</name>
        <dbReference type="ChEBI" id="CHEBI:49883"/>
        <label>2</label>
    </ligand>
</feature>
<dbReference type="Pfam" id="PF04060">
    <property type="entry name" value="FeS"/>
    <property type="match status" value="1"/>
</dbReference>
<feature type="binding site" evidence="10">
    <location>
        <position position="175"/>
    </location>
    <ligand>
        <name>[4Fe-4S] cluster</name>
        <dbReference type="ChEBI" id="CHEBI:49883"/>
        <label>3</label>
    </ligand>
</feature>
<evidence type="ECO:0000259" key="13">
    <source>
        <dbReference type="PROSITE" id="PS51656"/>
    </source>
</evidence>
<dbReference type="GO" id="GO:0046872">
    <property type="term" value="F:metal ion binding"/>
    <property type="evidence" value="ECO:0007669"/>
    <property type="project" value="UniProtKB-KW"/>
</dbReference>
<feature type="binding site" evidence="10">
    <location>
        <position position="53"/>
    </location>
    <ligand>
        <name>[4Fe-4S] cluster</name>
        <dbReference type="ChEBI" id="CHEBI:49883"/>
        <label>1</label>
    </ligand>
</feature>
<dbReference type="EMBL" id="JACRSQ010000007">
    <property type="protein sequence ID" value="MBC8543223.1"/>
    <property type="molecule type" value="Genomic_DNA"/>
</dbReference>
<keyword evidence="4 10" id="KW-0677">Repeat</keyword>
<dbReference type="GO" id="GO:0051539">
    <property type="term" value="F:4 iron, 4 sulfur cluster binding"/>
    <property type="evidence" value="ECO:0007669"/>
    <property type="project" value="UniProtKB-UniRule"/>
</dbReference>
<evidence type="ECO:0000256" key="4">
    <source>
        <dbReference type="ARBA" id="ARBA00022737"/>
    </source>
</evidence>
<keyword evidence="7 10" id="KW-0408">Iron</keyword>
<proteinExistence type="inferred from homology"/>
<evidence type="ECO:0000256" key="9">
    <source>
        <dbReference type="ARBA" id="ARBA00023136"/>
    </source>
</evidence>
<feature type="domain" description="4Fe-4S ferredoxin-type" evidence="12">
    <location>
        <begin position="208"/>
        <end position="236"/>
    </location>
</feature>
<feature type="binding site" evidence="10">
    <location>
        <position position="153"/>
    </location>
    <ligand>
        <name>[4Fe-4S] cluster</name>
        <dbReference type="ChEBI" id="CHEBI:49883"/>
        <label>3</label>
    </ligand>
</feature>
<evidence type="ECO:0000256" key="11">
    <source>
        <dbReference type="SAM" id="Phobius"/>
    </source>
</evidence>
<protein>
    <recommendedName>
        <fullName evidence="10">Ion-translocating oxidoreductase complex subunit B</fullName>
        <ecNumber evidence="10">7.-.-.-</ecNumber>
    </recommendedName>
    <alternativeName>
        <fullName evidence="10">Rnf electron transport complex subunit B</fullName>
    </alternativeName>
</protein>
<sequence length="264" mass="27304">MFVNVLIPILILGVLGLIFGVVLGFAAKKFAVKQDERIPQLRGCLPGANCGGCGYAGCDAYARAIVEDSASLDACPVGGASVSAQLAQVMGVEVTQKEKMVAFVQCSGTFDVAYQKLAYSGIKSCIEASVIPGKGPKSCEYGCLGFGCCVDVCQFDAVHVTNGIAKVDESKCVGCGACVSACPKNVIRLIPQSQRVRVACSGQDRGRDVKALCQAGCLGCTLCVKTCPSGAIAMEGNVARIDASLCTQCGLCMEKCPSNVIARC</sequence>
<dbReference type="InterPro" id="IPR007202">
    <property type="entry name" value="4Fe-4S_dom"/>
</dbReference>